<feature type="compositionally biased region" description="Low complexity" evidence="1">
    <location>
        <begin position="37"/>
        <end position="47"/>
    </location>
</feature>
<feature type="region of interest" description="Disordered" evidence="1">
    <location>
        <begin position="1"/>
        <end position="21"/>
    </location>
</feature>
<dbReference type="RefSeq" id="XP_062747726.1">
    <property type="nucleotide sequence ID" value="XM_062884824.1"/>
</dbReference>
<gene>
    <name evidence="2" type="ORF">QC762_104325</name>
</gene>
<evidence type="ECO:0000256" key="1">
    <source>
        <dbReference type="SAM" id="MobiDB-lite"/>
    </source>
</evidence>
<keyword evidence="3" id="KW-1185">Reference proteome</keyword>
<evidence type="ECO:0000313" key="3">
    <source>
        <dbReference type="Proteomes" id="UP001323405"/>
    </source>
</evidence>
<dbReference type="EMBL" id="JAFFHA010000001">
    <property type="protein sequence ID" value="KAK4658754.1"/>
    <property type="molecule type" value="Genomic_DNA"/>
</dbReference>
<evidence type="ECO:0000313" key="2">
    <source>
        <dbReference type="EMBL" id="KAK4658754.1"/>
    </source>
</evidence>
<comment type="caution">
    <text evidence="2">The sequence shown here is derived from an EMBL/GenBank/DDBJ whole genome shotgun (WGS) entry which is preliminary data.</text>
</comment>
<proteinExistence type="predicted"/>
<dbReference type="Proteomes" id="UP001323405">
    <property type="component" value="Unassembled WGS sequence"/>
</dbReference>
<dbReference type="GeneID" id="87904731"/>
<sequence length="167" mass="19060">MGKGFSNRDPPLPSKLLIKKKRFTQQSINQLRSRQFPSSRRPCTSRSRVPCPLRPVLISSNSCLPPPINLDLQPSASSIDYPTASKPTTLHRPPSPPKLPRCHKLASRSRASPQLQCPFPWSECFRISTRYRLCTAPGRREQPLPRRPRVRKRGRRSFQVELGSAWV</sequence>
<feature type="region of interest" description="Disordered" evidence="1">
    <location>
        <begin position="28"/>
        <end position="47"/>
    </location>
</feature>
<organism evidence="2 3">
    <name type="scientific">Podospora pseudocomata</name>
    <dbReference type="NCBI Taxonomy" id="2093779"/>
    <lineage>
        <taxon>Eukaryota</taxon>
        <taxon>Fungi</taxon>
        <taxon>Dikarya</taxon>
        <taxon>Ascomycota</taxon>
        <taxon>Pezizomycotina</taxon>
        <taxon>Sordariomycetes</taxon>
        <taxon>Sordariomycetidae</taxon>
        <taxon>Sordariales</taxon>
        <taxon>Podosporaceae</taxon>
        <taxon>Podospora</taxon>
    </lineage>
</organism>
<accession>A0ABR0GSU0</accession>
<feature type="compositionally biased region" description="Polar residues" evidence="1">
    <location>
        <begin position="74"/>
        <end position="88"/>
    </location>
</feature>
<name>A0ABR0GSU0_9PEZI</name>
<reference evidence="2 3" key="1">
    <citation type="journal article" date="2023" name="bioRxiv">
        <title>High-quality genome assemblies of four members of thePodospora anserinaspecies complex.</title>
        <authorList>
            <person name="Ament-Velasquez S.L."/>
            <person name="Vogan A.A."/>
            <person name="Wallerman O."/>
            <person name="Hartmann F."/>
            <person name="Gautier V."/>
            <person name="Silar P."/>
            <person name="Giraud T."/>
            <person name="Johannesson H."/>
        </authorList>
    </citation>
    <scope>NUCLEOTIDE SEQUENCE [LARGE SCALE GENOMIC DNA]</scope>
    <source>
        <strain evidence="2 3">CBS 415.72m</strain>
    </source>
</reference>
<feature type="region of interest" description="Disordered" evidence="1">
    <location>
        <begin position="74"/>
        <end position="101"/>
    </location>
</feature>
<protein>
    <submittedName>
        <fullName evidence="2">Uncharacterized protein</fullName>
    </submittedName>
</protein>